<dbReference type="InterPro" id="IPR023155">
    <property type="entry name" value="Cyt_c-552/4"/>
</dbReference>
<dbReference type="SUPFAM" id="SSF48695">
    <property type="entry name" value="Multiheme cytochromes"/>
    <property type="match status" value="1"/>
</dbReference>
<reference evidence="5 6" key="1">
    <citation type="submission" date="2019-02" db="EMBL/GenBank/DDBJ databases">
        <title>Deep-cultivation of Planctomycetes and their phenomic and genomic characterization uncovers novel biology.</title>
        <authorList>
            <person name="Wiegand S."/>
            <person name="Jogler M."/>
            <person name="Boedeker C."/>
            <person name="Pinto D."/>
            <person name="Vollmers J."/>
            <person name="Rivas-Marin E."/>
            <person name="Kohn T."/>
            <person name="Peeters S.H."/>
            <person name="Heuer A."/>
            <person name="Rast P."/>
            <person name="Oberbeckmann S."/>
            <person name="Bunk B."/>
            <person name="Jeske O."/>
            <person name="Meyerdierks A."/>
            <person name="Storesund J.E."/>
            <person name="Kallscheuer N."/>
            <person name="Luecker S."/>
            <person name="Lage O.M."/>
            <person name="Pohl T."/>
            <person name="Merkel B.J."/>
            <person name="Hornburger P."/>
            <person name="Mueller R.-W."/>
            <person name="Bruemmer F."/>
            <person name="Labrenz M."/>
            <person name="Spormann A.M."/>
            <person name="Op den Camp H."/>
            <person name="Overmann J."/>
            <person name="Amann R."/>
            <person name="Jetten M.S.M."/>
            <person name="Mascher T."/>
            <person name="Medema M.H."/>
            <person name="Devos D.P."/>
            <person name="Kaster A.-K."/>
            <person name="Ovreas L."/>
            <person name="Rohde M."/>
            <person name="Galperin M.Y."/>
            <person name="Jogler C."/>
        </authorList>
    </citation>
    <scope>NUCLEOTIDE SEQUENCE [LARGE SCALE GENOMIC DNA]</scope>
    <source>
        <strain evidence="5 6">K23_9</strain>
    </source>
</reference>
<evidence type="ECO:0000313" key="6">
    <source>
        <dbReference type="Proteomes" id="UP000319817"/>
    </source>
</evidence>
<evidence type="ECO:0000256" key="1">
    <source>
        <dbReference type="ARBA" id="ARBA00022729"/>
    </source>
</evidence>
<dbReference type="InterPro" id="IPR051829">
    <property type="entry name" value="Multiheme_Cytochr_ET"/>
</dbReference>
<sequence>MKKHRTIVLLFMSIACMIVVVNYDVLFRGEITPSDSGEMVNTVVFPVQETADTAAKGNAKDSELAENAAPTYVGRQVCGECHHENLKKHLQHGHASTFFAMEETDVPDVFDGQEFDAGEGFGTYSYKKNEAGELIATIKEDASQAPFPIQYVLGSGHNAETFLTLSTDDDGQTVGIEHRVSCYHDDRLGITVGHDKKEPANDREKYGAGVTGVPLERCVYCHTTTFKFDQGRVADLMSQVDCEKCHGPGSQHVALARQSETPPPFSVGRADWDAESEIQLCGDCHRLPRSITQQELRDYPDQLVRFQPVGMLRSKCYLESDGELRCTTCHNPHESVHGSGSKIDHVKNCIQCHDQDDSTHVICPVNATTDCIGCHMPKVDQSQGIKFHDHWIRVLDQ</sequence>
<proteinExistence type="predicted"/>
<dbReference type="EMBL" id="CP036526">
    <property type="protein sequence ID" value="QDT10303.1"/>
    <property type="molecule type" value="Genomic_DNA"/>
</dbReference>
<dbReference type="OrthoDB" id="234670at2"/>
<evidence type="ECO:0000313" key="5">
    <source>
        <dbReference type="EMBL" id="QDT10303.1"/>
    </source>
</evidence>
<keyword evidence="2" id="KW-0472">Membrane</keyword>
<protein>
    <submittedName>
        <fullName evidence="5">Doubled CXXCH motif (Paired_CXXCH_1)</fullName>
    </submittedName>
</protein>
<dbReference type="Gene3D" id="1.10.1130.10">
    <property type="entry name" value="Flavocytochrome C3, Chain A"/>
    <property type="match status" value="1"/>
</dbReference>
<dbReference type="PROSITE" id="PS51257">
    <property type="entry name" value="PROKAR_LIPOPROTEIN"/>
    <property type="match status" value="1"/>
</dbReference>
<keyword evidence="2" id="KW-1133">Transmembrane helix</keyword>
<dbReference type="InterPro" id="IPR010177">
    <property type="entry name" value="Paired_CXXCH_1"/>
</dbReference>
<dbReference type="AlphaFoldDB" id="A0A517NT55"/>
<accession>A0A517NT55</accession>
<dbReference type="Pfam" id="PF13435">
    <property type="entry name" value="Cytochrome_C554"/>
    <property type="match status" value="1"/>
</dbReference>
<dbReference type="InterPro" id="IPR036280">
    <property type="entry name" value="Multihaem_cyt_sf"/>
</dbReference>
<organism evidence="5 6">
    <name type="scientific">Stieleria marina</name>
    <dbReference type="NCBI Taxonomy" id="1930275"/>
    <lineage>
        <taxon>Bacteria</taxon>
        <taxon>Pseudomonadati</taxon>
        <taxon>Planctomycetota</taxon>
        <taxon>Planctomycetia</taxon>
        <taxon>Pirellulales</taxon>
        <taxon>Pirellulaceae</taxon>
        <taxon>Stieleria</taxon>
    </lineage>
</organism>
<evidence type="ECO:0000256" key="2">
    <source>
        <dbReference type="SAM" id="Phobius"/>
    </source>
</evidence>
<gene>
    <name evidence="5" type="ORF">K239x_22590</name>
</gene>
<evidence type="ECO:0000259" key="4">
    <source>
        <dbReference type="Pfam" id="PF13435"/>
    </source>
</evidence>
<keyword evidence="1" id="KW-0732">Signal</keyword>
<dbReference type="PANTHER" id="PTHR35038">
    <property type="entry name" value="DISSIMILATORY SULFITE REDUCTASE SIRA"/>
    <property type="match status" value="1"/>
</dbReference>
<evidence type="ECO:0000259" key="3">
    <source>
        <dbReference type="Pfam" id="PF09699"/>
    </source>
</evidence>
<feature type="transmembrane region" description="Helical" evidence="2">
    <location>
        <begin position="7"/>
        <end position="26"/>
    </location>
</feature>
<dbReference type="PANTHER" id="PTHR35038:SF8">
    <property type="entry name" value="C-TYPE POLYHEME CYTOCHROME OMCC"/>
    <property type="match status" value="1"/>
</dbReference>
<dbReference type="Proteomes" id="UP000319817">
    <property type="component" value="Chromosome"/>
</dbReference>
<dbReference type="Pfam" id="PF09699">
    <property type="entry name" value="Paired_CXXCH_1"/>
    <property type="match status" value="1"/>
</dbReference>
<name>A0A517NT55_9BACT</name>
<feature type="domain" description="Doubled CXXCH motif" evidence="3">
    <location>
        <begin position="325"/>
        <end position="356"/>
    </location>
</feature>
<dbReference type="RefSeq" id="WP_145417799.1">
    <property type="nucleotide sequence ID" value="NZ_CP036526.1"/>
</dbReference>
<keyword evidence="2" id="KW-0812">Transmembrane</keyword>
<keyword evidence="6" id="KW-1185">Reference proteome</keyword>
<feature type="domain" description="Cytochrome c-552/4" evidence="4">
    <location>
        <begin position="213"/>
        <end position="247"/>
    </location>
</feature>